<gene>
    <name evidence="2" type="ORF">EV138_0132</name>
</gene>
<dbReference type="Proteomes" id="UP000295151">
    <property type="component" value="Unassembled WGS sequence"/>
</dbReference>
<accession>A0A4R7T534</accession>
<evidence type="ECO:0000313" key="3">
    <source>
        <dbReference type="Proteomes" id="UP000295151"/>
    </source>
</evidence>
<proteinExistence type="predicted"/>
<keyword evidence="1" id="KW-0472">Membrane</keyword>
<reference evidence="2 3" key="1">
    <citation type="submission" date="2019-03" db="EMBL/GenBank/DDBJ databases">
        <title>Genomic Encyclopedia of Type Strains, Phase III (KMG-III): the genomes of soil and plant-associated and newly described type strains.</title>
        <authorList>
            <person name="Whitman W."/>
        </authorList>
    </citation>
    <scope>NUCLEOTIDE SEQUENCE [LARGE SCALE GENOMIC DNA]</scope>
    <source>
        <strain evidence="2 3">VKM Ac-2575</strain>
    </source>
</reference>
<keyword evidence="1" id="KW-0812">Transmembrane</keyword>
<feature type="transmembrane region" description="Helical" evidence="1">
    <location>
        <begin position="50"/>
        <end position="70"/>
    </location>
</feature>
<organism evidence="2 3">
    <name type="scientific">Kribbella voronezhensis</name>
    <dbReference type="NCBI Taxonomy" id="2512212"/>
    <lineage>
        <taxon>Bacteria</taxon>
        <taxon>Bacillati</taxon>
        <taxon>Actinomycetota</taxon>
        <taxon>Actinomycetes</taxon>
        <taxon>Propionibacteriales</taxon>
        <taxon>Kribbellaceae</taxon>
        <taxon>Kribbella</taxon>
    </lineage>
</organism>
<dbReference type="RefSeq" id="WP_133976543.1">
    <property type="nucleotide sequence ID" value="NZ_SOCE01000001.1"/>
</dbReference>
<evidence type="ECO:0000313" key="2">
    <source>
        <dbReference type="EMBL" id="TDU86619.1"/>
    </source>
</evidence>
<name>A0A4R7T534_9ACTN</name>
<keyword evidence="3" id="KW-1185">Reference proteome</keyword>
<comment type="caution">
    <text evidence="2">The sequence shown here is derived from an EMBL/GenBank/DDBJ whole genome shotgun (WGS) entry which is preliminary data.</text>
</comment>
<sequence length="231" mass="24618">MSDDLARELRSLGRSAVVPPVAEGLATAVLEAVAGEPVRRSLADRLRSRWRALVSLLAVLLAGAVVVSPVRATVAEWLNIGGVEARPVGQGPSTTPTVPPVTGQLGLHDAQRLAGFAPVVPRALGAPARVAASQGFVAMSWTTGERLEQFGAEPSPRYLKKYYMELEVVGSVNGFWFKAPYELVLVDKTGKAKTIRAAGPTLVWVHEGRTYRLEGVESKERATEIALSAVS</sequence>
<dbReference type="EMBL" id="SOCE01000001">
    <property type="protein sequence ID" value="TDU86619.1"/>
    <property type="molecule type" value="Genomic_DNA"/>
</dbReference>
<protein>
    <submittedName>
        <fullName evidence="2">Uncharacterized protein</fullName>
    </submittedName>
</protein>
<dbReference type="AlphaFoldDB" id="A0A4R7T534"/>
<evidence type="ECO:0000256" key="1">
    <source>
        <dbReference type="SAM" id="Phobius"/>
    </source>
</evidence>
<dbReference type="OrthoDB" id="4328209at2"/>
<keyword evidence="1" id="KW-1133">Transmembrane helix</keyword>